<dbReference type="Gene3D" id="1.10.10.2570">
    <property type="match status" value="1"/>
</dbReference>
<dbReference type="InterPro" id="IPR021109">
    <property type="entry name" value="Peptidase_aspartic_dom_sf"/>
</dbReference>
<dbReference type="CDD" id="cd14309">
    <property type="entry name" value="UBA_scDdi1_like"/>
    <property type="match status" value="1"/>
</dbReference>
<feature type="compositionally biased region" description="Basic and acidic residues" evidence="8">
    <location>
        <begin position="193"/>
        <end position="210"/>
    </location>
</feature>
<dbReference type="EMBL" id="JANIEX010000016">
    <property type="protein sequence ID" value="KAJ3576252.1"/>
    <property type="molecule type" value="Genomic_DNA"/>
</dbReference>
<dbReference type="PANTHER" id="PTHR15397">
    <property type="entry name" value="SODIUM-GLUCOSE COTRANSPORTER REGULATORY PROTEIN -RELATED"/>
    <property type="match status" value="1"/>
</dbReference>
<dbReference type="Pfam" id="PF18388">
    <property type="entry name" value="ATG29_N"/>
    <property type="match status" value="1"/>
</dbReference>
<protein>
    <recommendedName>
        <fullName evidence="4">DNA damage-inducible protein 1</fullName>
    </recommendedName>
</protein>
<feature type="compositionally biased region" description="Basic and acidic residues" evidence="8">
    <location>
        <begin position="287"/>
        <end position="297"/>
    </location>
</feature>
<dbReference type="InterPro" id="IPR040666">
    <property type="entry name" value="Atg29_N"/>
</dbReference>
<comment type="similarity">
    <text evidence="2">Belongs to the DDI1 family.</text>
</comment>
<dbReference type="GO" id="GO:0006508">
    <property type="term" value="P:proteolysis"/>
    <property type="evidence" value="ECO:0007669"/>
    <property type="project" value="UniProtKB-KW"/>
</dbReference>
<evidence type="ECO:0000259" key="9">
    <source>
        <dbReference type="PROSITE" id="PS50030"/>
    </source>
</evidence>
<feature type="region of interest" description="Disordered" evidence="8">
    <location>
        <begin position="578"/>
        <end position="632"/>
    </location>
</feature>
<dbReference type="InterPro" id="IPR009060">
    <property type="entry name" value="UBA-like_sf"/>
</dbReference>
<feature type="compositionally biased region" description="Gly residues" evidence="8">
    <location>
        <begin position="591"/>
        <end position="607"/>
    </location>
</feature>
<keyword evidence="6" id="KW-0064">Aspartyl protease</keyword>
<name>A0AAD5W1L7_9AGAR</name>
<comment type="subunit">
    <text evidence="3">Binds ubiquitin and polyubiquitinated proteins.</text>
</comment>
<feature type="region of interest" description="Disordered" evidence="8">
    <location>
        <begin position="116"/>
        <end position="210"/>
    </location>
</feature>
<dbReference type="SMART" id="SM00165">
    <property type="entry name" value="UBA"/>
    <property type="match status" value="1"/>
</dbReference>
<evidence type="ECO:0000256" key="3">
    <source>
        <dbReference type="ARBA" id="ARBA00011128"/>
    </source>
</evidence>
<accession>A0AAD5W1L7</accession>
<dbReference type="Gene3D" id="1.10.8.10">
    <property type="entry name" value="DNA helicase RuvA subunit, C-terminal domain"/>
    <property type="match status" value="1"/>
</dbReference>
<dbReference type="Pfam" id="PF09668">
    <property type="entry name" value="Asp_protease"/>
    <property type="match status" value="1"/>
</dbReference>
<dbReference type="InterPro" id="IPR019103">
    <property type="entry name" value="Peptidase_aspartic_DDI1-type"/>
</dbReference>
<comment type="caution">
    <text evidence="10">The sequence shown here is derived from an EMBL/GenBank/DDBJ whole genome shotgun (WGS) entry which is preliminary data.</text>
</comment>
<dbReference type="InterPro" id="IPR039362">
    <property type="entry name" value="ATG29_sf"/>
</dbReference>
<evidence type="ECO:0000256" key="2">
    <source>
        <dbReference type="ARBA" id="ARBA00009136"/>
    </source>
</evidence>
<evidence type="ECO:0000256" key="1">
    <source>
        <dbReference type="ARBA" id="ARBA00003231"/>
    </source>
</evidence>
<feature type="compositionally biased region" description="Polar residues" evidence="8">
    <location>
        <begin position="144"/>
        <end position="163"/>
    </location>
</feature>
<reference evidence="10" key="1">
    <citation type="submission" date="2022-07" db="EMBL/GenBank/DDBJ databases">
        <title>Genome Sequence of Leucocoprinus birnbaumii.</title>
        <authorList>
            <person name="Buettner E."/>
        </authorList>
    </citation>
    <scope>NUCLEOTIDE SEQUENCE</scope>
    <source>
        <strain evidence="10">VT141</strain>
    </source>
</reference>
<evidence type="ECO:0000256" key="8">
    <source>
        <dbReference type="SAM" id="MobiDB-lite"/>
    </source>
</evidence>
<feature type="region of interest" description="Disordered" evidence="8">
    <location>
        <begin position="228"/>
        <end position="304"/>
    </location>
</feature>
<evidence type="ECO:0000313" key="10">
    <source>
        <dbReference type="EMBL" id="KAJ3576252.1"/>
    </source>
</evidence>
<dbReference type="InterPro" id="IPR015940">
    <property type="entry name" value="UBA"/>
</dbReference>
<keyword evidence="7" id="KW-0378">Hydrolase</keyword>
<dbReference type="CDD" id="cd05479">
    <property type="entry name" value="RP_DDI"/>
    <property type="match status" value="1"/>
</dbReference>
<gene>
    <name evidence="10" type="ORF">NP233_g568</name>
</gene>
<dbReference type="AlphaFoldDB" id="A0AAD5W1L7"/>
<dbReference type="GO" id="GO:0004190">
    <property type="term" value="F:aspartic-type endopeptidase activity"/>
    <property type="evidence" value="ECO:0007669"/>
    <property type="project" value="UniProtKB-KW"/>
</dbReference>
<dbReference type="Pfam" id="PF00627">
    <property type="entry name" value="UBA"/>
    <property type="match status" value="1"/>
</dbReference>
<evidence type="ECO:0000313" key="11">
    <source>
        <dbReference type="Proteomes" id="UP001213000"/>
    </source>
</evidence>
<dbReference type="SUPFAM" id="SSF54236">
    <property type="entry name" value="Ubiquitin-like"/>
    <property type="match status" value="1"/>
</dbReference>
<keyword evidence="11" id="KW-1185">Reference proteome</keyword>
<dbReference type="Gene3D" id="2.40.70.10">
    <property type="entry name" value="Acid Proteases"/>
    <property type="match status" value="1"/>
</dbReference>
<dbReference type="PROSITE" id="PS50030">
    <property type="entry name" value="UBA"/>
    <property type="match status" value="1"/>
</dbReference>
<dbReference type="PANTHER" id="PTHR15397:SF3">
    <property type="entry name" value="DNA DAMAGE INDUCIBLE 1 HOMOLOG 2"/>
    <property type="match status" value="1"/>
</dbReference>
<evidence type="ECO:0000256" key="5">
    <source>
        <dbReference type="ARBA" id="ARBA00022670"/>
    </source>
</evidence>
<comment type="function">
    <text evidence="1">Probable aspartic protease. May be involved in the regulation of exocytosis. Acts as a linker between the 19S proteasome and polyubiquitinated proteins via UBA domain interactions with ubiquitin for their subsequent degradation. Required for S-phase checkpoint control.</text>
</comment>
<dbReference type="Proteomes" id="UP001213000">
    <property type="component" value="Unassembled WGS sequence"/>
</dbReference>
<evidence type="ECO:0000256" key="7">
    <source>
        <dbReference type="ARBA" id="ARBA00022801"/>
    </source>
</evidence>
<dbReference type="SUPFAM" id="SSF46934">
    <property type="entry name" value="UBA-like"/>
    <property type="match status" value="1"/>
</dbReference>
<sequence length="671" mass="73411">MPTNASSVRVVVRLPWNRPEDAEPDPPRIEWTPEKADILWRVIEKSRSSDSGGADWKGLAAHLEVPLPYLLYRVNARFQEDIRGLKDIQGALSPSPVAATNPKFEALMQAERPSLSIHTGVSSSKISISSRQNTPRNVRARLNSLVNNSPRPKKAISSSTITVQGPKRQHVSIRPQSPLSSDSDSYSGDDDEAALKEEEAERVAEEQETLERKLQELSRLITSDTLGLVHSHRSKRSIDRGRAGLSPNSTNANSAANSFRGDSLSSRSDNQSLSSSGVPVSEQGIHFGERELTDPKKTMQGYGIPDDSMLLLRRKGANVGGRTIEQDAEMMRLQILGDPNLMRQIQEVRPSLTYRGSLSLCRYIARQTQPELAAAAQSDSRRFAELLRQTAERQREAEFARQREYELLESDPFNIEAQQKIEEHIRQQAVLENMEHALEFSPESFGRVTMLYIPVEVNSHPVKAFVDSGAQQTIMSPECAEACGIMRLVDKRFAGIARGVGTAKILGRVHSAQLKLSDLYLPCSFTIMEGRDVDLLFGLDMLRAHQACIDLSKNVLRIQGREVPFLSEHELPDKARFMEGPEEPVSSSIPGGSGNPGSASGSGGFPGSGQTLGSTPGAIAPTQPPRANASPARFPEASIQTLMGLGVTRDEAIRALEAAGGNVDVAASFLF</sequence>
<feature type="compositionally biased region" description="Low complexity" evidence="8">
    <location>
        <begin position="246"/>
        <end position="276"/>
    </location>
</feature>
<keyword evidence="5" id="KW-0645">Protease</keyword>
<evidence type="ECO:0000256" key="4">
    <source>
        <dbReference type="ARBA" id="ARBA00021491"/>
    </source>
</evidence>
<dbReference type="SUPFAM" id="SSF50630">
    <property type="entry name" value="Acid proteases"/>
    <property type="match status" value="1"/>
</dbReference>
<dbReference type="InterPro" id="IPR029071">
    <property type="entry name" value="Ubiquitin-like_domsf"/>
</dbReference>
<proteinExistence type="inferred from homology"/>
<organism evidence="10 11">
    <name type="scientific">Leucocoprinus birnbaumii</name>
    <dbReference type="NCBI Taxonomy" id="56174"/>
    <lineage>
        <taxon>Eukaryota</taxon>
        <taxon>Fungi</taxon>
        <taxon>Dikarya</taxon>
        <taxon>Basidiomycota</taxon>
        <taxon>Agaricomycotina</taxon>
        <taxon>Agaricomycetes</taxon>
        <taxon>Agaricomycetidae</taxon>
        <taxon>Agaricales</taxon>
        <taxon>Agaricineae</taxon>
        <taxon>Agaricaceae</taxon>
        <taxon>Leucocoprinus</taxon>
    </lineage>
</organism>
<evidence type="ECO:0000256" key="6">
    <source>
        <dbReference type="ARBA" id="ARBA00022750"/>
    </source>
</evidence>
<feature type="domain" description="UBA" evidence="9">
    <location>
        <begin position="633"/>
        <end position="671"/>
    </location>
</feature>